<reference evidence="2" key="1">
    <citation type="journal article" date="2014" name="Int. J. Syst. Evol. Microbiol.">
        <title>Complete genome sequence of Corynebacterium casei LMG S-19264T (=DSM 44701T), isolated from a smear-ripened cheese.</title>
        <authorList>
            <consortium name="US DOE Joint Genome Institute (JGI-PGF)"/>
            <person name="Walter F."/>
            <person name="Albersmeier A."/>
            <person name="Kalinowski J."/>
            <person name="Ruckert C."/>
        </authorList>
    </citation>
    <scope>NUCLEOTIDE SEQUENCE</scope>
    <source>
        <strain evidence="2">CGMCC 1.12506</strain>
    </source>
</reference>
<organism evidence="2 3">
    <name type="scientific">Flavobacterium orientale</name>
    <dbReference type="NCBI Taxonomy" id="1756020"/>
    <lineage>
        <taxon>Bacteria</taxon>
        <taxon>Pseudomonadati</taxon>
        <taxon>Bacteroidota</taxon>
        <taxon>Flavobacteriia</taxon>
        <taxon>Flavobacteriales</taxon>
        <taxon>Flavobacteriaceae</taxon>
        <taxon>Flavobacterium</taxon>
    </lineage>
</organism>
<keyword evidence="3" id="KW-1185">Reference proteome</keyword>
<protein>
    <recommendedName>
        <fullName evidence="4">SGNH/GDSL hydrolase family protein</fullName>
    </recommendedName>
</protein>
<dbReference type="InterPro" id="IPR036514">
    <property type="entry name" value="SGNH_hydro_sf"/>
</dbReference>
<evidence type="ECO:0000313" key="3">
    <source>
        <dbReference type="Proteomes" id="UP000625735"/>
    </source>
</evidence>
<feature type="transmembrane region" description="Helical" evidence="1">
    <location>
        <begin position="15"/>
        <end position="38"/>
    </location>
</feature>
<dbReference type="RefSeq" id="WP_188361486.1">
    <property type="nucleotide sequence ID" value="NZ_BMFG01000003.1"/>
</dbReference>
<accession>A0A916XYH2</accession>
<keyword evidence="1" id="KW-0472">Membrane</keyword>
<sequence length="308" mass="35950">MTNDLNYFLQSLLKFIPFSILFCVVGICLWGDFVPNLITKNLAKKEMIPGFMENRIADLTKTKEVDILFLGSSHAYRGFDTRLFKDAGYSSFNLGSSNQTPLQTEILLQRYLKQLQPKLVIYEVYPNTFSVDGVESTLDLLVNDKLDSNLLKLALKQNDITIYNTLIYSYYQNLFQKEQSTVIPFQKEEDNYIANGYVESEVTSSKKYSYKPQEYLFKSNQFDQFEKNLEILKKGNCKVILIQAPITKALYNSYSNNEFFDLKMKSYATYFNFNELMELNDSLHFYDDHHLNQKGVALFNQEIIKKIR</sequence>
<dbReference type="Gene3D" id="3.40.50.1110">
    <property type="entry name" value="SGNH hydrolase"/>
    <property type="match status" value="1"/>
</dbReference>
<keyword evidence="1" id="KW-1133">Transmembrane helix</keyword>
<evidence type="ECO:0000313" key="2">
    <source>
        <dbReference type="EMBL" id="GGD22062.1"/>
    </source>
</evidence>
<evidence type="ECO:0008006" key="4">
    <source>
        <dbReference type="Google" id="ProtNLM"/>
    </source>
</evidence>
<name>A0A916XYH2_9FLAO</name>
<dbReference type="AlphaFoldDB" id="A0A916XYH2"/>
<dbReference type="SUPFAM" id="SSF52266">
    <property type="entry name" value="SGNH hydrolase"/>
    <property type="match status" value="1"/>
</dbReference>
<dbReference type="Proteomes" id="UP000625735">
    <property type="component" value="Unassembled WGS sequence"/>
</dbReference>
<proteinExistence type="predicted"/>
<keyword evidence="1" id="KW-0812">Transmembrane</keyword>
<reference evidence="2" key="2">
    <citation type="submission" date="2020-09" db="EMBL/GenBank/DDBJ databases">
        <authorList>
            <person name="Sun Q."/>
            <person name="Zhou Y."/>
        </authorList>
    </citation>
    <scope>NUCLEOTIDE SEQUENCE</scope>
    <source>
        <strain evidence="2">CGMCC 1.12506</strain>
    </source>
</reference>
<comment type="caution">
    <text evidence="2">The sequence shown here is derived from an EMBL/GenBank/DDBJ whole genome shotgun (WGS) entry which is preliminary data.</text>
</comment>
<gene>
    <name evidence="2" type="ORF">GCM10011343_10510</name>
</gene>
<dbReference type="GO" id="GO:0016788">
    <property type="term" value="F:hydrolase activity, acting on ester bonds"/>
    <property type="evidence" value="ECO:0007669"/>
    <property type="project" value="UniProtKB-ARBA"/>
</dbReference>
<dbReference type="EMBL" id="BMFG01000003">
    <property type="protein sequence ID" value="GGD22062.1"/>
    <property type="molecule type" value="Genomic_DNA"/>
</dbReference>
<evidence type="ECO:0000256" key="1">
    <source>
        <dbReference type="SAM" id="Phobius"/>
    </source>
</evidence>